<reference evidence="6 7" key="1">
    <citation type="submission" date="2020-08" db="EMBL/GenBank/DDBJ databases">
        <title>Genomic Encyclopedia of Type Strains, Phase IV (KMG-IV): sequencing the most valuable type-strain genomes for metagenomic binning, comparative biology and taxonomic classification.</title>
        <authorList>
            <person name="Goeker M."/>
        </authorList>
    </citation>
    <scope>NUCLEOTIDE SEQUENCE [LARGE SCALE GENOMIC DNA]</scope>
    <source>
        <strain evidence="6 7">DSM 25895</strain>
    </source>
</reference>
<dbReference type="PROSITE" id="PS51063">
    <property type="entry name" value="HTH_CRP_2"/>
    <property type="match status" value="1"/>
</dbReference>
<dbReference type="SUPFAM" id="SSF51206">
    <property type="entry name" value="cAMP-binding domain-like"/>
    <property type="match status" value="1"/>
</dbReference>
<comment type="caution">
    <text evidence="6">The sequence shown here is derived from an EMBL/GenBank/DDBJ whole genome shotgun (WGS) entry which is preliminary data.</text>
</comment>
<dbReference type="InterPro" id="IPR012318">
    <property type="entry name" value="HTH_CRP"/>
</dbReference>
<dbReference type="Gene3D" id="2.60.120.10">
    <property type="entry name" value="Jelly Rolls"/>
    <property type="match status" value="1"/>
</dbReference>
<dbReference type="GO" id="GO:0003700">
    <property type="term" value="F:DNA-binding transcription factor activity"/>
    <property type="evidence" value="ECO:0007669"/>
    <property type="project" value="TreeGrafter"/>
</dbReference>
<dbReference type="GO" id="GO:0003677">
    <property type="term" value="F:DNA binding"/>
    <property type="evidence" value="ECO:0007669"/>
    <property type="project" value="UniProtKB-KW"/>
</dbReference>
<keyword evidence="3" id="KW-0804">Transcription</keyword>
<protein>
    <submittedName>
        <fullName evidence="6">CRP/FNR family transcriptional regulator</fullName>
    </submittedName>
</protein>
<proteinExistence type="predicted"/>
<evidence type="ECO:0000259" key="5">
    <source>
        <dbReference type="PROSITE" id="PS51063"/>
    </source>
</evidence>
<dbReference type="SMART" id="SM00100">
    <property type="entry name" value="cNMP"/>
    <property type="match status" value="1"/>
</dbReference>
<dbReference type="Pfam" id="PF13545">
    <property type="entry name" value="HTH_Crp_2"/>
    <property type="match status" value="1"/>
</dbReference>
<dbReference type="InterPro" id="IPR036390">
    <property type="entry name" value="WH_DNA-bd_sf"/>
</dbReference>
<gene>
    <name evidence="6" type="ORF">FHS88_000935</name>
</gene>
<evidence type="ECO:0000256" key="1">
    <source>
        <dbReference type="ARBA" id="ARBA00023015"/>
    </source>
</evidence>
<organism evidence="6 7">
    <name type="scientific">Neoroseomonas alkaliterrae</name>
    <dbReference type="NCBI Taxonomy" id="1452450"/>
    <lineage>
        <taxon>Bacteria</taxon>
        <taxon>Pseudomonadati</taxon>
        <taxon>Pseudomonadota</taxon>
        <taxon>Alphaproteobacteria</taxon>
        <taxon>Acetobacterales</taxon>
        <taxon>Acetobacteraceae</taxon>
        <taxon>Neoroseomonas</taxon>
    </lineage>
</organism>
<name>A0A840XQ46_9PROT</name>
<evidence type="ECO:0000259" key="4">
    <source>
        <dbReference type="PROSITE" id="PS50042"/>
    </source>
</evidence>
<evidence type="ECO:0000313" key="6">
    <source>
        <dbReference type="EMBL" id="MBB5688819.1"/>
    </source>
</evidence>
<accession>A0A840XQ46</accession>
<dbReference type="SUPFAM" id="SSF46785">
    <property type="entry name" value="Winged helix' DNA-binding domain"/>
    <property type="match status" value="1"/>
</dbReference>
<evidence type="ECO:0000256" key="2">
    <source>
        <dbReference type="ARBA" id="ARBA00023125"/>
    </source>
</evidence>
<dbReference type="PANTHER" id="PTHR24567:SF74">
    <property type="entry name" value="HTH-TYPE TRANSCRIPTIONAL REGULATOR ARCR"/>
    <property type="match status" value="1"/>
</dbReference>
<keyword evidence="2" id="KW-0238">DNA-binding</keyword>
<feature type="domain" description="HTH crp-type" evidence="5">
    <location>
        <begin position="144"/>
        <end position="206"/>
    </location>
</feature>
<dbReference type="InterPro" id="IPR018490">
    <property type="entry name" value="cNMP-bd_dom_sf"/>
</dbReference>
<dbReference type="Pfam" id="PF00027">
    <property type="entry name" value="cNMP_binding"/>
    <property type="match status" value="1"/>
</dbReference>
<dbReference type="InterPro" id="IPR000595">
    <property type="entry name" value="cNMP-bd_dom"/>
</dbReference>
<dbReference type="Gene3D" id="1.10.10.10">
    <property type="entry name" value="Winged helix-like DNA-binding domain superfamily/Winged helix DNA-binding domain"/>
    <property type="match status" value="1"/>
</dbReference>
<dbReference type="InterPro" id="IPR036388">
    <property type="entry name" value="WH-like_DNA-bd_sf"/>
</dbReference>
<dbReference type="GO" id="GO:0005829">
    <property type="term" value="C:cytosol"/>
    <property type="evidence" value="ECO:0007669"/>
    <property type="project" value="TreeGrafter"/>
</dbReference>
<dbReference type="SMART" id="SM00419">
    <property type="entry name" value="HTH_CRP"/>
    <property type="match status" value="1"/>
</dbReference>
<dbReference type="CDD" id="cd00038">
    <property type="entry name" value="CAP_ED"/>
    <property type="match status" value="1"/>
</dbReference>
<dbReference type="PANTHER" id="PTHR24567">
    <property type="entry name" value="CRP FAMILY TRANSCRIPTIONAL REGULATORY PROTEIN"/>
    <property type="match status" value="1"/>
</dbReference>
<dbReference type="RefSeq" id="WP_184481799.1">
    <property type="nucleotide sequence ID" value="NZ_JAAEDJ010000375.1"/>
</dbReference>
<dbReference type="InterPro" id="IPR050397">
    <property type="entry name" value="Env_Response_Regulators"/>
</dbReference>
<dbReference type="AlphaFoldDB" id="A0A840XQ46"/>
<evidence type="ECO:0000313" key="7">
    <source>
        <dbReference type="Proteomes" id="UP000562254"/>
    </source>
</evidence>
<dbReference type="PROSITE" id="PS50042">
    <property type="entry name" value="CNMP_BINDING_3"/>
    <property type="match status" value="1"/>
</dbReference>
<dbReference type="InterPro" id="IPR014710">
    <property type="entry name" value="RmlC-like_jellyroll"/>
</dbReference>
<feature type="domain" description="Cyclic nucleotide-binding" evidence="4">
    <location>
        <begin position="8"/>
        <end position="130"/>
    </location>
</feature>
<keyword evidence="7" id="KW-1185">Reference proteome</keyword>
<dbReference type="EMBL" id="JACIJE010000002">
    <property type="protein sequence ID" value="MBB5688819.1"/>
    <property type="molecule type" value="Genomic_DNA"/>
</dbReference>
<keyword evidence="1" id="KW-0805">Transcription regulation</keyword>
<sequence>MTLADDPFPAGLDAATRARIAAQALPLKAPAGATLFRPGDPCRGFVLLRRGRARVDLIAEDGHALLLYRVVPGEACAITTSCLFAEEPYSAEGTAETDCEGLLLPAPLFARLVEESAPFRSFVLSGFAARLGALMGRIEDLSFRSVDARLAAWLLDRAPGPVAATQQEIASDIGTAREVVSRRLSALARAGLVRPERGTVALLDMAGLQRVKAGGAAA</sequence>
<evidence type="ECO:0000256" key="3">
    <source>
        <dbReference type="ARBA" id="ARBA00023163"/>
    </source>
</evidence>
<dbReference type="Proteomes" id="UP000562254">
    <property type="component" value="Unassembled WGS sequence"/>
</dbReference>